<sequence length="60" mass="6960">MELGAIIKNEIPKLLAKRKSIDIDLICEKNWIKRDGTFVLELIELVSRIPIVEKIRSDNK</sequence>
<dbReference type="Proteomes" id="UP000887565">
    <property type="component" value="Unplaced"/>
</dbReference>
<dbReference type="WBParaSite" id="nRc.2.0.1.t35587-RA">
    <property type="protein sequence ID" value="nRc.2.0.1.t35587-RA"/>
    <property type="gene ID" value="nRc.2.0.1.g35587"/>
</dbReference>
<dbReference type="AlphaFoldDB" id="A0A915KA64"/>
<proteinExistence type="predicted"/>
<reference evidence="2" key="1">
    <citation type="submission" date="2022-11" db="UniProtKB">
        <authorList>
            <consortium name="WormBaseParasite"/>
        </authorList>
    </citation>
    <scope>IDENTIFICATION</scope>
</reference>
<evidence type="ECO:0000313" key="1">
    <source>
        <dbReference type="Proteomes" id="UP000887565"/>
    </source>
</evidence>
<accession>A0A915KA64</accession>
<name>A0A915KA64_ROMCU</name>
<protein>
    <submittedName>
        <fullName evidence="2">Uncharacterized protein</fullName>
    </submittedName>
</protein>
<keyword evidence="1" id="KW-1185">Reference proteome</keyword>
<organism evidence="1 2">
    <name type="scientific">Romanomermis culicivorax</name>
    <name type="common">Nematode worm</name>
    <dbReference type="NCBI Taxonomy" id="13658"/>
    <lineage>
        <taxon>Eukaryota</taxon>
        <taxon>Metazoa</taxon>
        <taxon>Ecdysozoa</taxon>
        <taxon>Nematoda</taxon>
        <taxon>Enoplea</taxon>
        <taxon>Dorylaimia</taxon>
        <taxon>Mermithida</taxon>
        <taxon>Mermithoidea</taxon>
        <taxon>Mermithidae</taxon>
        <taxon>Romanomermis</taxon>
    </lineage>
</organism>
<evidence type="ECO:0000313" key="2">
    <source>
        <dbReference type="WBParaSite" id="nRc.2.0.1.t35587-RA"/>
    </source>
</evidence>